<dbReference type="PANTHER" id="PTHR34068">
    <property type="entry name" value="UPF0145 PROTEIN YBJQ"/>
    <property type="match status" value="1"/>
</dbReference>
<evidence type="ECO:0000256" key="1">
    <source>
        <dbReference type="ARBA" id="ARBA00010751"/>
    </source>
</evidence>
<sequence>MIVVTTEHVPGQQETASLGLVRGSSIRARHVGKDLMAFFRNLVGGEVHEYSKLLGESREQAIDRMIEEAEALGANAIIGVRFQTSMVMQGAAEMLCYGTAVKLEAAF</sequence>
<gene>
    <name evidence="2" type="ORF">METZ01_LOCUS243321</name>
</gene>
<proteinExistence type="inferred from homology"/>
<dbReference type="AlphaFoldDB" id="A0A382HU82"/>
<dbReference type="PANTHER" id="PTHR34068:SF2">
    <property type="entry name" value="UPF0145 PROTEIN SCO3412"/>
    <property type="match status" value="1"/>
</dbReference>
<dbReference type="Pfam" id="PF01906">
    <property type="entry name" value="YbjQ_1"/>
    <property type="match status" value="1"/>
</dbReference>
<comment type="similarity">
    <text evidence="1">Belongs to the UPF0145 family.</text>
</comment>
<dbReference type="InterPro" id="IPR002765">
    <property type="entry name" value="UPF0145_YbjQ-like"/>
</dbReference>
<accession>A0A382HU82</accession>
<dbReference type="Gene3D" id="3.30.110.70">
    <property type="entry name" value="Hypothetical protein apc22750. Chain B"/>
    <property type="match status" value="1"/>
</dbReference>
<evidence type="ECO:0000313" key="2">
    <source>
        <dbReference type="EMBL" id="SVB90467.1"/>
    </source>
</evidence>
<dbReference type="SUPFAM" id="SSF117782">
    <property type="entry name" value="YbjQ-like"/>
    <property type="match status" value="1"/>
</dbReference>
<dbReference type="EMBL" id="UINC01063145">
    <property type="protein sequence ID" value="SVB90467.1"/>
    <property type="molecule type" value="Genomic_DNA"/>
</dbReference>
<name>A0A382HU82_9ZZZZ</name>
<protein>
    <submittedName>
        <fullName evidence="2">Uncharacterized protein</fullName>
    </submittedName>
</protein>
<reference evidence="2" key="1">
    <citation type="submission" date="2018-05" db="EMBL/GenBank/DDBJ databases">
        <authorList>
            <person name="Lanie J.A."/>
            <person name="Ng W.-L."/>
            <person name="Kazmierczak K.M."/>
            <person name="Andrzejewski T.M."/>
            <person name="Davidsen T.M."/>
            <person name="Wayne K.J."/>
            <person name="Tettelin H."/>
            <person name="Glass J.I."/>
            <person name="Rusch D."/>
            <person name="Podicherti R."/>
            <person name="Tsui H.-C.T."/>
            <person name="Winkler M.E."/>
        </authorList>
    </citation>
    <scope>NUCLEOTIDE SEQUENCE</scope>
</reference>
<dbReference type="HAMAP" id="MF_00338">
    <property type="entry name" value="UPF0145"/>
    <property type="match status" value="1"/>
</dbReference>
<organism evidence="2">
    <name type="scientific">marine metagenome</name>
    <dbReference type="NCBI Taxonomy" id="408172"/>
    <lineage>
        <taxon>unclassified sequences</taxon>
        <taxon>metagenomes</taxon>
        <taxon>ecological metagenomes</taxon>
    </lineage>
</organism>
<dbReference type="InterPro" id="IPR035439">
    <property type="entry name" value="UPF0145_dom_sf"/>
</dbReference>